<keyword evidence="5" id="KW-1133">Transmembrane helix</keyword>
<evidence type="ECO:0000256" key="2">
    <source>
        <dbReference type="ARBA" id="ARBA00012282"/>
    </source>
</evidence>
<keyword evidence="3" id="KW-0973">c-di-GMP</keyword>
<dbReference type="Pfam" id="PF00990">
    <property type="entry name" value="GGDEF"/>
    <property type="match status" value="1"/>
</dbReference>
<dbReference type="Proteomes" id="UP000306421">
    <property type="component" value="Unassembled WGS sequence"/>
</dbReference>
<evidence type="ECO:0000259" key="7">
    <source>
        <dbReference type="PROSITE" id="PS50887"/>
    </source>
</evidence>
<evidence type="ECO:0000256" key="3">
    <source>
        <dbReference type="ARBA" id="ARBA00022636"/>
    </source>
</evidence>
<dbReference type="Gene3D" id="3.30.70.270">
    <property type="match status" value="1"/>
</dbReference>
<feature type="transmembrane region" description="Helical" evidence="5">
    <location>
        <begin position="21"/>
        <end position="47"/>
    </location>
</feature>
<accession>A0A3A5L412</accession>
<dbReference type="EMBL" id="QZWB01000007">
    <property type="protein sequence ID" value="RJT46974.1"/>
    <property type="molecule type" value="Genomic_DNA"/>
</dbReference>
<evidence type="ECO:0000256" key="1">
    <source>
        <dbReference type="ARBA" id="ARBA00001946"/>
    </source>
</evidence>
<dbReference type="EMBL" id="QFGG01000004">
    <property type="protein sequence ID" value="TID44053.1"/>
    <property type="molecule type" value="Genomic_DNA"/>
</dbReference>
<evidence type="ECO:0000313" key="10">
    <source>
        <dbReference type="EMBL" id="TID44053.1"/>
    </source>
</evidence>
<protein>
    <recommendedName>
        <fullName evidence="2">cyclic-guanylate-specific phosphodiesterase</fullName>
        <ecNumber evidence="2">3.1.4.52</ecNumber>
    </recommendedName>
</protein>
<keyword evidence="5" id="KW-0472">Membrane</keyword>
<evidence type="ECO:0000256" key="5">
    <source>
        <dbReference type="SAM" id="Phobius"/>
    </source>
</evidence>
<proteinExistence type="predicted"/>
<evidence type="ECO:0000313" key="11">
    <source>
        <dbReference type="Proteomes" id="UP000251035"/>
    </source>
</evidence>
<dbReference type="FunFam" id="3.30.70.270:FF:000001">
    <property type="entry name" value="Diguanylate cyclase domain protein"/>
    <property type="match status" value="1"/>
</dbReference>
<dbReference type="Pfam" id="PF08448">
    <property type="entry name" value="PAS_4"/>
    <property type="match status" value="1"/>
</dbReference>
<feature type="transmembrane region" description="Helical" evidence="5">
    <location>
        <begin position="53"/>
        <end position="74"/>
    </location>
</feature>
<dbReference type="SUPFAM" id="SSF55073">
    <property type="entry name" value="Nucleotide cyclase"/>
    <property type="match status" value="1"/>
</dbReference>
<dbReference type="InterPro" id="IPR052155">
    <property type="entry name" value="Biofilm_reg_signaling"/>
</dbReference>
<dbReference type="InterPro" id="IPR035919">
    <property type="entry name" value="EAL_sf"/>
</dbReference>
<gene>
    <name evidence="9" type="ORF">D6J04_08090</name>
    <name evidence="8" type="ORF">DB745_04880</name>
    <name evidence="10" type="ORF">DIZ81_06480</name>
</gene>
<dbReference type="InterPro" id="IPR000160">
    <property type="entry name" value="GGDEF_dom"/>
</dbReference>
<reference evidence="8 11" key="1">
    <citation type="submission" date="2018-04" db="EMBL/GenBank/DDBJ databases">
        <title>Whole genome sequence comparison of clinical and drinking water Legionella pneumophila isolates associated with the Flint Water Crisis.</title>
        <authorList>
            <person name="Garner E."/>
            <person name="Brown C."/>
            <person name="Schwake O."/>
            <person name="Coil D."/>
            <person name="Jospin G."/>
            <person name="Eisen J."/>
            <person name="Edwards M."/>
            <person name="Pruden A."/>
        </authorList>
    </citation>
    <scope>NUCLEOTIDE SEQUENCE [LARGE SCALE GENOMIC DNA]</scope>
    <source>
        <strain evidence="8 11">Genessee03</strain>
    </source>
</reference>
<dbReference type="GO" id="GO:0071732">
    <property type="term" value="P:cellular response to nitric oxide"/>
    <property type="evidence" value="ECO:0007669"/>
    <property type="project" value="UniProtKB-ARBA"/>
</dbReference>
<dbReference type="InterPro" id="IPR035965">
    <property type="entry name" value="PAS-like_dom_sf"/>
</dbReference>
<dbReference type="PANTHER" id="PTHR44757:SF2">
    <property type="entry name" value="BIOFILM ARCHITECTURE MAINTENANCE PROTEIN MBAA"/>
    <property type="match status" value="1"/>
</dbReference>
<dbReference type="InterPro" id="IPR029787">
    <property type="entry name" value="Nucleotide_cyclase"/>
</dbReference>
<evidence type="ECO:0000256" key="4">
    <source>
        <dbReference type="ARBA" id="ARBA00051114"/>
    </source>
</evidence>
<feature type="transmembrane region" description="Helical" evidence="5">
    <location>
        <begin position="86"/>
        <end position="109"/>
    </location>
</feature>
<dbReference type="Proteomes" id="UP000270757">
    <property type="component" value="Unassembled WGS sequence"/>
</dbReference>
<dbReference type="InterPro" id="IPR013656">
    <property type="entry name" value="PAS_4"/>
</dbReference>
<feature type="transmembrane region" description="Helical" evidence="5">
    <location>
        <begin position="165"/>
        <end position="186"/>
    </location>
</feature>
<dbReference type="PROSITE" id="PS50883">
    <property type="entry name" value="EAL"/>
    <property type="match status" value="1"/>
</dbReference>
<keyword evidence="11" id="KW-1185">Reference proteome</keyword>
<dbReference type="AlphaFoldDB" id="A0A3A5L412"/>
<reference evidence="9 12" key="3">
    <citation type="submission" date="2018-09" db="EMBL/GenBank/DDBJ databases">
        <title>Draft genome sequences of Legionella taurinensis isolated from water samples.</title>
        <authorList>
            <person name="Chakeri A."/>
            <person name="Allerberger F."/>
            <person name="Kundi M."/>
            <person name="Ruppitsch W."/>
            <person name="Schmid D."/>
        </authorList>
    </citation>
    <scope>NUCLEOTIDE SEQUENCE [LARGE SCALE GENOMIC DNA]</scope>
    <source>
        <strain evidence="9 12">4570-18-6</strain>
    </source>
</reference>
<dbReference type="Proteomes" id="UP000251035">
    <property type="component" value="Unassembled WGS sequence"/>
</dbReference>
<keyword evidence="5" id="KW-0812">Transmembrane</keyword>
<reference evidence="10 13" key="2">
    <citation type="submission" date="2018-04" db="EMBL/GenBank/DDBJ databases">
        <title>Whole genome sequence comparison of clinical and drinking water Legionella pneumophila isolates.</title>
        <authorList>
            <person name="Garner E."/>
        </authorList>
    </citation>
    <scope>NUCLEOTIDE SEQUENCE [LARGE SCALE GENOMIC DNA]</scope>
    <source>
        <strain evidence="10 13">WH02</strain>
    </source>
</reference>
<name>A0A3A5L412_9GAMM</name>
<evidence type="ECO:0000313" key="8">
    <source>
        <dbReference type="EMBL" id="PUT48764.1"/>
    </source>
</evidence>
<dbReference type="InterPro" id="IPR043128">
    <property type="entry name" value="Rev_trsase/Diguanyl_cyclase"/>
</dbReference>
<evidence type="ECO:0000313" key="12">
    <source>
        <dbReference type="Proteomes" id="UP000270757"/>
    </source>
</evidence>
<comment type="caution">
    <text evidence="9">The sequence shown here is derived from an EMBL/GenBank/DDBJ whole genome shotgun (WGS) entry which is preliminary data.</text>
</comment>
<dbReference type="PROSITE" id="PS50887">
    <property type="entry name" value="GGDEF"/>
    <property type="match status" value="1"/>
</dbReference>
<dbReference type="NCBIfam" id="TIGR00229">
    <property type="entry name" value="sensory_box"/>
    <property type="match status" value="1"/>
</dbReference>
<dbReference type="SMART" id="SM00267">
    <property type="entry name" value="GGDEF"/>
    <property type="match status" value="1"/>
</dbReference>
<dbReference type="Gene3D" id="3.30.450.20">
    <property type="entry name" value="PAS domain"/>
    <property type="match status" value="1"/>
</dbReference>
<dbReference type="FunFam" id="3.20.20.450:FF:000001">
    <property type="entry name" value="Cyclic di-GMP phosphodiesterase yahA"/>
    <property type="match status" value="1"/>
</dbReference>
<dbReference type="SUPFAM" id="SSF55785">
    <property type="entry name" value="PYP-like sensor domain (PAS domain)"/>
    <property type="match status" value="1"/>
</dbReference>
<evidence type="ECO:0000259" key="6">
    <source>
        <dbReference type="PROSITE" id="PS50883"/>
    </source>
</evidence>
<dbReference type="CDD" id="cd00130">
    <property type="entry name" value="PAS"/>
    <property type="match status" value="1"/>
</dbReference>
<dbReference type="SUPFAM" id="SSF141868">
    <property type="entry name" value="EAL domain-like"/>
    <property type="match status" value="1"/>
</dbReference>
<feature type="domain" description="EAL" evidence="6">
    <location>
        <begin position="522"/>
        <end position="776"/>
    </location>
</feature>
<dbReference type="CDD" id="cd01948">
    <property type="entry name" value="EAL"/>
    <property type="match status" value="1"/>
</dbReference>
<feature type="transmembrane region" description="Helical" evidence="5">
    <location>
        <begin position="141"/>
        <end position="159"/>
    </location>
</feature>
<dbReference type="GO" id="GO:0071111">
    <property type="term" value="F:cyclic-guanylate-specific phosphodiesterase activity"/>
    <property type="evidence" value="ECO:0007669"/>
    <property type="project" value="UniProtKB-EC"/>
</dbReference>
<dbReference type="EC" id="3.1.4.52" evidence="2"/>
<dbReference type="Gene3D" id="3.20.20.450">
    <property type="entry name" value="EAL domain"/>
    <property type="match status" value="1"/>
</dbReference>
<evidence type="ECO:0000313" key="9">
    <source>
        <dbReference type="EMBL" id="RJT46974.1"/>
    </source>
</evidence>
<dbReference type="OrthoDB" id="9804951at2"/>
<dbReference type="SMART" id="SM00052">
    <property type="entry name" value="EAL"/>
    <property type="match status" value="1"/>
</dbReference>
<dbReference type="CDD" id="cd01949">
    <property type="entry name" value="GGDEF"/>
    <property type="match status" value="1"/>
</dbReference>
<feature type="domain" description="GGDEF" evidence="7">
    <location>
        <begin position="381"/>
        <end position="513"/>
    </location>
</feature>
<comment type="cofactor">
    <cofactor evidence="1">
        <name>Mg(2+)</name>
        <dbReference type="ChEBI" id="CHEBI:18420"/>
    </cofactor>
</comment>
<dbReference type="PANTHER" id="PTHR44757">
    <property type="entry name" value="DIGUANYLATE CYCLASE DGCP"/>
    <property type="match status" value="1"/>
</dbReference>
<dbReference type="InterPro" id="IPR001633">
    <property type="entry name" value="EAL_dom"/>
</dbReference>
<dbReference type="InterPro" id="IPR000014">
    <property type="entry name" value="PAS"/>
</dbReference>
<dbReference type="Pfam" id="PF00563">
    <property type="entry name" value="EAL"/>
    <property type="match status" value="1"/>
</dbReference>
<evidence type="ECO:0000313" key="13">
    <source>
        <dbReference type="Proteomes" id="UP000306421"/>
    </source>
</evidence>
<comment type="catalytic activity">
    <reaction evidence="4">
        <text>3',3'-c-di-GMP + H2O = 5'-phosphoguanylyl(3'-&gt;5')guanosine + H(+)</text>
        <dbReference type="Rhea" id="RHEA:24902"/>
        <dbReference type="ChEBI" id="CHEBI:15377"/>
        <dbReference type="ChEBI" id="CHEBI:15378"/>
        <dbReference type="ChEBI" id="CHEBI:58754"/>
        <dbReference type="ChEBI" id="CHEBI:58805"/>
        <dbReference type="EC" id="3.1.4.52"/>
    </reaction>
    <physiologicalReaction direction="left-to-right" evidence="4">
        <dbReference type="Rhea" id="RHEA:24903"/>
    </physiologicalReaction>
</comment>
<organism evidence="9 12">
    <name type="scientific">Legionella taurinensis</name>
    <dbReference type="NCBI Taxonomy" id="70611"/>
    <lineage>
        <taxon>Bacteria</taxon>
        <taxon>Pseudomonadati</taxon>
        <taxon>Pseudomonadota</taxon>
        <taxon>Gammaproteobacteria</taxon>
        <taxon>Legionellales</taxon>
        <taxon>Legionellaceae</taxon>
        <taxon>Legionella</taxon>
    </lineage>
</organism>
<dbReference type="NCBIfam" id="TIGR00254">
    <property type="entry name" value="GGDEF"/>
    <property type="match status" value="1"/>
</dbReference>
<sequence length="783" mass="89157">MRAEGQSIVSRNILRAQVKLLYDQIPVALFGECLAVTSICVALWTVFDQRVLIGWLLYMFIASATWRGYIVWRYRHHYEARSQKAWLTLFVIGVLISSLGWGFAAGVFIPVDSVFQQNFVVIVLLGITASASSYYSPIRSVYIAFLLPAVLPYAFWLFAQGGDNILLGYCVFLYIFVMLGSSHYLNSLVVSSLELRLTNIDLGFNNQLLEKKVAERTNALEKSFDILRASLESSEFGVLVVDNHGHIEYFNQTFLDMWEIPQDVITGYTYQDISQHILSKLENPDSYARKMQHLHEQSAHEWIDELTCKDGKFFELYVKPHGADKGKAGHIWQYRDISERKQMEHQLAYQANHDLLTSLPNRTLLYDRIEQGIVYAQRFQNHLTLLFLDVDNFKIINDSLGHNAGDQLLQEVAARLKECVRKSDTVSRFGGDEFVILFMNSRREDITVLADHILNKVTQPIKLSGHDIVVTTSIGISTYPHHGKDATTLLKNADMAMYFAKRQGRNNYQLYDEEINYQSQKKLEIQSQIRNAIKNKEFFMLYQPIIHIETGEICAVEALMRWQHPDFGLLLPNDFIIAAEECGLIVPLGEWGIRTACLQNAAWQKMGLPPIRIAVNVSGVQVKREGFIDTLEDILKQSRMDPGYLEIELTESTLMDNTKKIISLLLKLDSIGIDFVIDDFGTGYSSLNYLKKFPVNKLKIDQCFVRDCTKDSNDASIVEAIIAMGHGLKLKVIAEGVENKEQLQLLKDLGCDQGQGYYFAEPLTADDFADLLRQNTLRAIASR</sequence>
<dbReference type="EMBL" id="QCXM01000003">
    <property type="protein sequence ID" value="PUT48764.1"/>
    <property type="molecule type" value="Genomic_DNA"/>
</dbReference>